<dbReference type="SUPFAM" id="SSF75304">
    <property type="entry name" value="Amidase signature (AS) enzymes"/>
    <property type="match status" value="1"/>
</dbReference>
<protein>
    <recommendedName>
        <fullName evidence="6">Amidase</fullName>
    </recommendedName>
</protein>
<sequence length="656" mass="70196">MLGITPWYWILAAARLFPILFILGFSEAEFVDKGRVTSLNGISYYVGGISIAKLSGISLNTLEEVFPEQDLFPLTVIHVGGGTFGADELNATISNFTSQDDVFQEDFLQTIYLNNTLSAPLAVHVADCVSFSQEYHRTKLFMVPNANTSSATSATLSGGIPNGPYFVSITGNVFKAHRLYPDHNLAFIQAAISDENGGFLALPGTTEDVMAKNVAVPSRLYYTPSASKPLAGLRMGVKDIFHVKGLRTSGGSRSYYYLFGPQNITAPSVQRLIDQGAVFVGKTGTVQFANGDRPTADWVDLHCPFNARGDGYQVPSGSSSGSGAAIGAYDWLDIAVGSDTGGSMRGPAQLNGVFGNRPSTGAISLDHVIPLTPHLDTAGVFARSGAVWSAVTRAWYDENSTASFPAYPKNIYVSTELQDETTPAATDLFNTFLDQLSTVLHANRTAVNISQHWLTTHPTNTTSNLPSMLNQTYAILTSVDQFALLGAPLFATYAAAHAGRLPFINPGPLARWTWGQTHGTPATYAAAARNMSTFRGWWETAGFGQRDAAACSAGVYAYLGAAGTPSYRDEYFGARSTPPLGFADWAVAGYAGAPEVVVPLGEAPYRSRVSGREGWLPVAANLLVARGCDGMLARLVEELEARAVLRPVEAGARLYR</sequence>
<keyword evidence="5" id="KW-1185">Reference proteome</keyword>
<dbReference type="Gene3D" id="3.90.1300.10">
    <property type="entry name" value="Amidase signature (AS) domain"/>
    <property type="match status" value="1"/>
</dbReference>
<reference evidence="4 5" key="1">
    <citation type="submission" date="2024-02" db="EMBL/GenBank/DDBJ databases">
        <title>De novo assembly and annotation of 12 fungi associated with fruit tree decline syndrome in Ontario, Canada.</title>
        <authorList>
            <person name="Sulman M."/>
            <person name="Ellouze W."/>
            <person name="Ilyukhin E."/>
        </authorList>
    </citation>
    <scope>NUCLEOTIDE SEQUENCE [LARGE SCALE GENOMIC DNA]</scope>
    <source>
        <strain evidence="4 5">M1-105</strain>
    </source>
</reference>
<keyword evidence="1" id="KW-1133">Transmembrane helix</keyword>
<name>A0ABR3ST70_9PEZI</name>
<evidence type="ECO:0000313" key="4">
    <source>
        <dbReference type="EMBL" id="KAL1627734.1"/>
    </source>
</evidence>
<proteinExistence type="predicted"/>
<dbReference type="PANTHER" id="PTHR46310">
    <property type="entry name" value="AMIDASE 1"/>
    <property type="match status" value="1"/>
</dbReference>
<accession>A0ABR3ST70</accession>
<gene>
    <name evidence="4" type="ORF">SLS56_006183</name>
</gene>
<feature type="domain" description="Amidase" evidence="2">
    <location>
        <begin position="225"/>
        <end position="396"/>
    </location>
</feature>
<dbReference type="Proteomes" id="UP001521116">
    <property type="component" value="Unassembled WGS sequence"/>
</dbReference>
<feature type="domain" description="Scytalone dehydratase-like protein Arp1 N-terminal" evidence="3">
    <location>
        <begin position="58"/>
        <end position="180"/>
    </location>
</feature>
<evidence type="ECO:0000313" key="5">
    <source>
        <dbReference type="Proteomes" id="UP001521116"/>
    </source>
</evidence>
<comment type="caution">
    <text evidence="4">The sequence shown here is derived from an EMBL/GenBank/DDBJ whole genome shotgun (WGS) entry which is preliminary data.</text>
</comment>
<organism evidence="4 5">
    <name type="scientific">Neofusicoccum ribis</name>
    <dbReference type="NCBI Taxonomy" id="45134"/>
    <lineage>
        <taxon>Eukaryota</taxon>
        <taxon>Fungi</taxon>
        <taxon>Dikarya</taxon>
        <taxon>Ascomycota</taxon>
        <taxon>Pezizomycotina</taxon>
        <taxon>Dothideomycetes</taxon>
        <taxon>Dothideomycetes incertae sedis</taxon>
        <taxon>Botryosphaeriales</taxon>
        <taxon>Botryosphaeriaceae</taxon>
        <taxon>Neofusicoccum</taxon>
    </lineage>
</organism>
<evidence type="ECO:0008006" key="6">
    <source>
        <dbReference type="Google" id="ProtNLM"/>
    </source>
</evidence>
<feature type="transmembrane region" description="Helical" evidence="1">
    <location>
        <begin position="6"/>
        <end position="25"/>
    </location>
</feature>
<dbReference type="EMBL" id="JAJVDC020000068">
    <property type="protein sequence ID" value="KAL1627734.1"/>
    <property type="molecule type" value="Genomic_DNA"/>
</dbReference>
<dbReference type="Pfam" id="PF01425">
    <property type="entry name" value="Amidase"/>
    <property type="match status" value="1"/>
</dbReference>
<evidence type="ECO:0000256" key="1">
    <source>
        <dbReference type="SAM" id="Phobius"/>
    </source>
</evidence>
<dbReference type="Pfam" id="PF26053">
    <property type="entry name" value="DUF8016"/>
    <property type="match status" value="1"/>
</dbReference>
<evidence type="ECO:0000259" key="3">
    <source>
        <dbReference type="Pfam" id="PF26053"/>
    </source>
</evidence>
<evidence type="ECO:0000259" key="2">
    <source>
        <dbReference type="Pfam" id="PF01425"/>
    </source>
</evidence>
<keyword evidence="1" id="KW-0472">Membrane</keyword>
<dbReference type="PANTHER" id="PTHR46310:SF7">
    <property type="entry name" value="AMIDASE 1"/>
    <property type="match status" value="1"/>
</dbReference>
<keyword evidence="1" id="KW-0812">Transmembrane</keyword>
<dbReference type="InterPro" id="IPR023631">
    <property type="entry name" value="Amidase_dom"/>
</dbReference>
<dbReference type="InterPro" id="IPR058329">
    <property type="entry name" value="Arp1_N"/>
</dbReference>
<dbReference type="InterPro" id="IPR036928">
    <property type="entry name" value="AS_sf"/>
</dbReference>